<dbReference type="AlphaFoldDB" id="A0A099CX34"/>
<dbReference type="SUPFAM" id="SSF51430">
    <property type="entry name" value="NAD(P)-linked oxidoreductase"/>
    <property type="match status" value="1"/>
</dbReference>
<reference evidence="3 4" key="1">
    <citation type="submission" date="2014-09" db="EMBL/GenBank/DDBJ databases">
        <title>Xanthomonadaceae 3.5X direct submission.</title>
        <authorList>
            <person name="Fang T."/>
            <person name="Wang H."/>
        </authorList>
    </citation>
    <scope>NUCLEOTIDE SEQUENCE [LARGE SCALE GENOMIC DNA]</scope>
    <source>
        <strain evidence="3 4">3.5X</strain>
    </source>
</reference>
<sequence>MPLNHFVTLGRSGLRVSPYCLGTMTFGEDFGWGASPAESFAMLDEYRSRGGNFVDTANIYTAGHSEQIVGDYLKQKDVRRDEIVLSTKFYCNLFPGDPNGGGAGRKALIQQCEASLSRLQTDYIDIYWLHNWDRGVPIEETLRGLDDLVTAGKIRYIGFSDIPAWKTAEAQTIALFRGWTPIIALQLEYSLLERTSEGELFPMAQAMGMGIMPWSPLKSGFLSGKFRRGGTGQVDTKRTSMVGVPGEADYDIIETVAEVASELGISPASVALAWVRSQAGVTSTLIGARRLDQLRANLDSLEVTLSADQIGKLSLVSKPKLNFPAENNETLAPMLAFPGTTVDGRTVPSFART</sequence>
<evidence type="ECO:0000313" key="4">
    <source>
        <dbReference type="Proteomes" id="UP000029708"/>
    </source>
</evidence>
<dbReference type="FunFam" id="3.20.20.100:FF:000004">
    <property type="entry name" value="Oxidoreductase, aldo/keto reductase"/>
    <property type="match status" value="1"/>
</dbReference>
<keyword evidence="1" id="KW-0560">Oxidoreductase</keyword>
<evidence type="ECO:0000313" key="3">
    <source>
        <dbReference type="EMBL" id="KGI78251.1"/>
    </source>
</evidence>
<dbReference type="PANTHER" id="PTHR43364:SF4">
    <property type="entry name" value="NAD(P)-LINKED OXIDOREDUCTASE SUPERFAMILY PROTEIN"/>
    <property type="match status" value="1"/>
</dbReference>
<dbReference type="GO" id="GO:0016491">
    <property type="term" value="F:oxidoreductase activity"/>
    <property type="evidence" value="ECO:0007669"/>
    <property type="project" value="UniProtKB-KW"/>
</dbReference>
<evidence type="ECO:0000259" key="2">
    <source>
        <dbReference type="Pfam" id="PF00248"/>
    </source>
</evidence>
<organism evidence="3 4">
    <name type="scientific">Oleiagrimonas soli</name>
    <dbReference type="NCBI Taxonomy" id="1543381"/>
    <lineage>
        <taxon>Bacteria</taxon>
        <taxon>Pseudomonadati</taxon>
        <taxon>Pseudomonadota</taxon>
        <taxon>Gammaproteobacteria</taxon>
        <taxon>Lysobacterales</taxon>
        <taxon>Rhodanobacteraceae</taxon>
        <taxon>Oleiagrimonas</taxon>
    </lineage>
</organism>
<proteinExistence type="predicted"/>
<dbReference type="InterPro" id="IPR050523">
    <property type="entry name" value="AKR_Detox_Biosynth"/>
</dbReference>
<comment type="caution">
    <text evidence="3">The sequence shown here is derived from an EMBL/GenBank/DDBJ whole genome shotgun (WGS) entry which is preliminary data.</text>
</comment>
<dbReference type="Proteomes" id="UP000029708">
    <property type="component" value="Unassembled WGS sequence"/>
</dbReference>
<dbReference type="EMBL" id="JROI01000010">
    <property type="protein sequence ID" value="KGI78251.1"/>
    <property type="molecule type" value="Genomic_DNA"/>
</dbReference>
<dbReference type="GO" id="GO:0005829">
    <property type="term" value="C:cytosol"/>
    <property type="evidence" value="ECO:0007669"/>
    <property type="project" value="UniProtKB-ARBA"/>
</dbReference>
<dbReference type="InterPro" id="IPR036812">
    <property type="entry name" value="NAD(P)_OxRdtase_dom_sf"/>
</dbReference>
<name>A0A099CX34_9GAMM</name>
<dbReference type="STRING" id="1543381.LF63_0107970"/>
<dbReference type="OrthoDB" id="9772407at2"/>
<keyword evidence="4" id="KW-1185">Reference proteome</keyword>
<accession>A0A099CX34</accession>
<protein>
    <submittedName>
        <fullName evidence="3">Aldo/keto reductase</fullName>
    </submittedName>
</protein>
<dbReference type="CDD" id="cd19080">
    <property type="entry name" value="AKR_AKR9A_9B"/>
    <property type="match status" value="1"/>
</dbReference>
<dbReference type="PANTHER" id="PTHR43364">
    <property type="entry name" value="NADH-SPECIFIC METHYLGLYOXAL REDUCTASE-RELATED"/>
    <property type="match status" value="1"/>
</dbReference>
<dbReference type="InterPro" id="IPR023210">
    <property type="entry name" value="NADP_OxRdtase_dom"/>
</dbReference>
<dbReference type="Pfam" id="PF00248">
    <property type="entry name" value="Aldo_ket_red"/>
    <property type="match status" value="1"/>
</dbReference>
<dbReference type="Gene3D" id="3.20.20.100">
    <property type="entry name" value="NADP-dependent oxidoreductase domain"/>
    <property type="match status" value="1"/>
</dbReference>
<dbReference type="HOGENOM" id="CLU_023205_2_0_6"/>
<feature type="domain" description="NADP-dependent oxidoreductase" evidence="2">
    <location>
        <begin position="20"/>
        <end position="313"/>
    </location>
</feature>
<gene>
    <name evidence="3" type="ORF">LF63_0107970</name>
</gene>
<evidence type="ECO:0000256" key="1">
    <source>
        <dbReference type="ARBA" id="ARBA00023002"/>
    </source>
</evidence>